<keyword evidence="1" id="KW-0597">Phosphoprotein</keyword>
<dbReference type="SUPFAM" id="SSF52172">
    <property type="entry name" value="CheY-like"/>
    <property type="match status" value="1"/>
</dbReference>
<dbReference type="Proteomes" id="UP000292262">
    <property type="component" value="Unassembled WGS sequence"/>
</dbReference>
<sequence length="240" mass="27810">MKTVVIIDDEKDARDLIKQYLTHHPNYKLVGEAQNGLDAVQKINELKPELIFLDIQMPGMNGFEVLTKLQVLPEVIFSTAYDDYALEAFKVKALDYLLKPYGKKRFEEAIQRIDKNTEKVQQLAEKLLKEQSNTLEKIIVHSGVKRLIIDVTDIHYLEAYGDYTKIFTKRESFLSTTGISSILEKLKDSDFIRIHRSHVVNLSHILHLIKDGRYYYLHLTSGTKLKVSETYLRDLKALQL</sequence>
<organism evidence="5 6">
    <name type="scientific">Aquimarina brevivitae</name>
    <dbReference type="NCBI Taxonomy" id="323412"/>
    <lineage>
        <taxon>Bacteria</taxon>
        <taxon>Pseudomonadati</taxon>
        <taxon>Bacteroidota</taxon>
        <taxon>Flavobacteriia</taxon>
        <taxon>Flavobacteriales</taxon>
        <taxon>Flavobacteriaceae</taxon>
        <taxon>Aquimarina</taxon>
    </lineage>
</organism>
<dbReference type="InterPro" id="IPR001789">
    <property type="entry name" value="Sig_transdc_resp-reg_receiver"/>
</dbReference>
<dbReference type="GO" id="GO:0000156">
    <property type="term" value="F:phosphorelay response regulator activity"/>
    <property type="evidence" value="ECO:0007669"/>
    <property type="project" value="InterPro"/>
</dbReference>
<evidence type="ECO:0000259" key="4">
    <source>
        <dbReference type="PROSITE" id="PS50930"/>
    </source>
</evidence>
<reference evidence="5 6" key="1">
    <citation type="submission" date="2019-02" db="EMBL/GenBank/DDBJ databases">
        <title>Genomic Encyclopedia of Type Strains, Phase IV (KMG-IV): sequencing the most valuable type-strain genomes for metagenomic binning, comparative biology and taxonomic classification.</title>
        <authorList>
            <person name="Goeker M."/>
        </authorList>
    </citation>
    <scope>NUCLEOTIDE SEQUENCE [LARGE SCALE GENOMIC DNA]</scope>
    <source>
        <strain evidence="5 6">DSM 17196</strain>
    </source>
</reference>
<dbReference type="SMART" id="SM00448">
    <property type="entry name" value="REC"/>
    <property type="match status" value="1"/>
</dbReference>
<dbReference type="Pfam" id="PF04397">
    <property type="entry name" value="LytTR"/>
    <property type="match status" value="1"/>
</dbReference>
<dbReference type="GO" id="GO:0003677">
    <property type="term" value="F:DNA binding"/>
    <property type="evidence" value="ECO:0007669"/>
    <property type="project" value="InterPro"/>
</dbReference>
<keyword evidence="2" id="KW-0175">Coiled coil</keyword>
<dbReference type="InterPro" id="IPR011006">
    <property type="entry name" value="CheY-like_superfamily"/>
</dbReference>
<dbReference type="PANTHER" id="PTHR37299:SF1">
    <property type="entry name" value="STAGE 0 SPORULATION PROTEIN A HOMOLOG"/>
    <property type="match status" value="1"/>
</dbReference>
<dbReference type="InterPro" id="IPR046947">
    <property type="entry name" value="LytR-like"/>
</dbReference>
<evidence type="ECO:0000259" key="3">
    <source>
        <dbReference type="PROSITE" id="PS50110"/>
    </source>
</evidence>
<dbReference type="OrthoDB" id="2168082at2"/>
<dbReference type="Gene3D" id="2.40.50.1020">
    <property type="entry name" value="LytTr DNA-binding domain"/>
    <property type="match status" value="1"/>
</dbReference>
<dbReference type="AlphaFoldDB" id="A0A4Q7PG46"/>
<dbReference type="EMBL" id="SGXE01000001">
    <property type="protein sequence ID" value="RZS99464.1"/>
    <property type="molecule type" value="Genomic_DNA"/>
</dbReference>
<dbReference type="PROSITE" id="PS50110">
    <property type="entry name" value="RESPONSE_REGULATORY"/>
    <property type="match status" value="1"/>
</dbReference>
<evidence type="ECO:0000313" key="6">
    <source>
        <dbReference type="Proteomes" id="UP000292262"/>
    </source>
</evidence>
<evidence type="ECO:0000313" key="5">
    <source>
        <dbReference type="EMBL" id="RZS99464.1"/>
    </source>
</evidence>
<gene>
    <name evidence="5" type="ORF">EV197_0681</name>
</gene>
<accession>A0A4Q7PG46</accession>
<name>A0A4Q7PG46_9FLAO</name>
<dbReference type="PANTHER" id="PTHR37299">
    <property type="entry name" value="TRANSCRIPTIONAL REGULATOR-RELATED"/>
    <property type="match status" value="1"/>
</dbReference>
<dbReference type="Gene3D" id="3.40.50.2300">
    <property type="match status" value="1"/>
</dbReference>
<feature type="domain" description="HTH LytTR-type" evidence="4">
    <location>
        <begin position="138"/>
        <end position="240"/>
    </location>
</feature>
<feature type="modified residue" description="4-aspartylphosphate" evidence="1">
    <location>
        <position position="54"/>
    </location>
</feature>
<evidence type="ECO:0000256" key="2">
    <source>
        <dbReference type="SAM" id="Coils"/>
    </source>
</evidence>
<feature type="domain" description="Response regulatory" evidence="3">
    <location>
        <begin position="3"/>
        <end position="114"/>
    </location>
</feature>
<keyword evidence="6" id="KW-1185">Reference proteome</keyword>
<dbReference type="PROSITE" id="PS50930">
    <property type="entry name" value="HTH_LYTTR"/>
    <property type="match status" value="1"/>
</dbReference>
<dbReference type="RefSeq" id="WP_130285300.1">
    <property type="nucleotide sequence ID" value="NZ_SGXE01000001.1"/>
</dbReference>
<protein>
    <submittedName>
        <fullName evidence="5">LytTR family two component transcriptional regulator</fullName>
    </submittedName>
</protein>
<comment type="caution">
    <text evidence="5">The sequence shown here is derived from an EMBL/GenBank/DDBJ whole genome shotgun (WGS) entry which is preliminary data.</text>
</comment>
<proteinExistence type="predicted"/>
<dbReference type="InterPro" id="IPR007492">
    <property type="entry name" value="LytTR_DNA-bd_dom"/>
</dbReference>
<feature type="coiled-coil region" evidence="2">
    <location>
        <begin position="106"/>
        <end position="133"/>
    </location>
</feature>
<dbReference type="Pfam" id="PF00072">
    <property type="entry name" value="Response_reg"/>
    <property type="match status" value="1"/>
</dbReference>
<dbReference type="SMART" id="SM00850">
    <property type="entry name" value="LytTR"/>
    <property type="match status" value="1"/>
</dbReference>
<evidence type="ECO:0000256" key="1">
    <source>
        <dbReference type="PROSITE-ProRule" id="PRU00169"/>
    </source>
</evidence>